<accession>A0AA40IUT1</accession>
<name>A0AA40IUT1_CLONO</name>
<protein>
    <submittedName>
        <fullName evidence="1">Uncharacterized protein</fullName>
    </submittedName>
</protein>
<evidence type="ECO:0000313" key="1">
    <source>
        <dbReference type="EMBL" id="KEI16989.1"/>
    </source>
</evidence>
<organism evidence="1 2">
    <name type="scientific">Clostridium novyi B str. ATCC 27606</name>
    <dbReference type="NCBI Taxonomy" id="1443123"/>
    <lineage>
        <taxon>Bacteria</taxon>
        <taxon>Bacillati</taxon>
        <taxon>Bacillota</taxon>
        <taxon>Clostridia</taxon>
        <taxon>Eubacteriales</taxon>
        <taxon>Clostridiaceae</taxon>
        <taxon>Clostridium</taxon>
    </lineage>
</organism>
<keyword evidence="2" id="KW-1185">Reference proteome</keyword>
<reference evidence="1 2" key="1">
    <citation type="submission" date="2014-02" db="EMBL/GenBank/DDBJ databases">
        <title>Plasmidome dynamics in the species complex Clostridium novyi sensu lato converts strains of independent lineages into distinctly different pathogens.</title>
        <authorList>
            <person name="Skarin H."/>
            <person name="Segerman B."/>
        </authorList>
    </citation>
    <scope>NUCLEOTIDE SEQUENCE [LARGE SCALE GENOMIC DNA]</scope>
    <source>
        <strain evidence="1 2">ATCC 27606</strain>
    </source>
</reference>
<dbReference type="RefSeq" id="WP_039218218.1">
    <property type="nucleotide sequence ID" value="NZ_JENW01000039.1"/>
</dbReference>
<gene>
    <name evidence="1" type="ORF">Z959_07885</name>
</gene>
<sequence length="91" mass="10605">MKKEQQAEIARSITGSNLSTIAIISKVKYVTKTTREKIGPEINQMVQERNLPFDKAFPLIKDGFNEIATKYSMDPAVLFWIYMDWKKDYNQ</sequence>
<dbReference type="AlphaFoldDB" id="A0AA40IUT1"/>
<dbReference type="EMBL" id="JENW01000039">
    <property type="protein sequence ID" value="KEI16989.1"/>
    <property type="molecule type" value="Genomic_DNA"/>
</dbReference>
<dbReference type="Proteomes" id="UP000027770">
    <property type="component" value="Unassembled WGS sequence"/>
</dbReference>
<evidence type="ECO:0000313" key="2">
    <source>
        <dbReference type="Proteomes" id="UP000027770"/>
    </source>
</evidence>
<proteinExistence type="predicted"/>
<comment type="caution">
    <text evidence="1">The sequence shown here is derived from an EMBL/GenBank/DDBJ whole genome shotgun (WGS) entry which is preliminary data.</text>
</comment>